<evidence type="ECO:0000256" key="5">
    <source>
        <dbReference type="ARBA" id="ARBA00022448"/>
    </source>
</evidence>
<dbReference type="PANTHER" id="PTHR35869:SF1">
    <property type="entry name" value="OUTER-MEMBRANE LIPOPROTEIN CARRIER PROTEIN"/>
    <property type="match status" value="1"/>
</dbReference>
<organism evidence="11 12">
    <name type="scientific">Candidatus Accumulibacter aalborgensis</name>
    <dbReference type="NCBI Taxonomy" id="1860102"/>
    <lineage>
        <taxon>Bacteria</taxon>
        <taxon>Pseudomonadati</taxon>
        <taxon>Pseudomonadota</taxon>
        <taxon>Betaproteobacteria</taxon>
        <taxon>Candidatus Accumulibacter</taxon>
    </lineage>
</organism>
<gene>
    <name evidence="10 11" type="primary">lolA</name>
    <name evidence="11" type="ORF">ACCAA_310081</name>
</gene>
<evidence type="ECO:0000256" key="2">
    <source>
        <dbReference type="ARBA" id="ARBA00007615"/>
    </source>
</evidence>
<dbReference type="GO" id="GO:0042953">
    <property type="term" value="P:lipoprotein transport"/>
    <property type="evidence" value="ECO:0007669"/>
    <property type="project" value="InterPro"/>
</dbReference>
<evidence type="ECO:0000313" key="11">
    <source>
        <dbReference type="EMBL" id="SBT06347.1"/>
    </source>
</evidence>
<reference evidence="11 12" key="1">
    <citation type="submission" date="2016-06" db="EMBL/GenBank/DDBJ databases">
        <authorList>
            <person name="Kjaerup R.B."/>
            <person name="Dalgaard T.S."/>
            <person name="Juul-Madsen H.R."/>
        </authorList>
    </citation>
    <scope>NUCLEOTIDE SEQUENCE [LARGE SCALE GENOMIC DNA]</scope>
    <source>
        <strain evidence="11">3</strain>
    </source>
</reference>
<evidence type="ECO:0000256" key="3">
    <source>
        <dbReference type="ARBA" id="ARBA00011245"/>
    </source>
</evidence>
<evidence type="ECO:0000313" key="12">
    <source>
        <dbReference type="Proteomes" id="UP000199169"/>
    </source>
</evidence>
<sequence length="204" mass="22267" precursor="true">MIRRNLLAAACLIAAQAANAGAIDKLHQFVESTRTVRADFTQTVVARNGRKPQLSSGVMIFARPGKFRWQIEKPYSQLLLGDGERVWIHDPDLRQVTVRKAGTALGGTPAALLAGESTIEKNFSLSETGDKDGLEWVEAIPKSQDSGFEKVRLGFAGNDLRAMELLDSLGQTTVLLFGHLERNPRLAPALFRFTPPANTDVVGE</sequence>
<evidence type="ECO:0000256" key="8">
    <source>
        <dbReference type="ARBA" id="ARBA00022927"/>
    </source>
</evidence>
<dbReference type="Pfam" id="PF03548">
    <property type="entry name" value="LolA"/>
    <property type="match status" value="1"/>
</dbReference>
<protein>
    <recommendedName>
        <fullName evidence="4 10">Outer-membrane lipoprotein carrier protein</fullName>
    </recommendedName>
</protein>
<evidence type="ECO:0000256" key="9">
    <source>
        <dbReference type="ARBA" id="ARBA00023186"/>
    </source>
</evidence>
<dbReference type="RefSeq" id="WP_186407104.1">
    <property type="nucleotide sequence ID" value="NZ_FLQX01000107.1"/>
</dbReference>
<dbReference type="InterPro" id="IPR018323">
    <property type="entry name" value="OM_lipoprot_carrier_LolA_Pbac"/>
</dbReference>
<comment type="subunit">
    <text evidence="3 10">Monomer.</text>
</comment>
<keyword evidence="9 10" id="KW-0143">Chaperone</keyword>
<dbReference type="InterPro" id="IPR004564">
    <property type="entry name" value="OM_lipoprot_carrier_LolA-like"/>
</dbReference>
<dbReference type="GO" id="GO:0044874">
    <property type="term" value="P:lipoprotein localization to outer membrane"/>
    <property type="evidence" value="ECO:0007669"/>
    <property type="project" value="UniProtKB-UniRule"/>
</dbReference>
<comment type="subcellular location">
    <subcellularLocation>
        <location evidence="1 10">Periplasm</location>
    </subcellularLocation>
</comment>
<keyword evidence="8 10" id="KW-0653">Protein transport</keyword>
<evidence type="ECO:0000256" key="1">
    <source>
        <dbReference type="ARBA" id="ARBA00004418"/>
    </source>
</evidence>
<keyword evidence="12" id="KW-1185">Reference proteome</keyword>
<dbReference type="EMBL" id="FLQX01000107">
    <property type="protein sequence ID" value="SBT06347.1"/>
    <property type="molecule type" value="Genomic_DNA"/>
</dbReference>
<comment type="similarity">
    <text evidence="2 10">Belongs to the LolA family.</text>
</comment>
<dbReference type="HAMAP" id="MF_00240">
    <property type="entry name" value="LolA"/>
    <property type="match status" value="1"/>
</dbReference>
<dbReference type="GO" id="GO:0042597">
    <property type="term" value="C:periplasmic space"/>
    <property type="evidence" value="ECO:0007669"/>
    <property type="project" value="UniProtKB-SubCell"/>
</dbReference>
<dbReference type="CDD" id="cd16325">
    <property type="entry name" value="LolA"/>
    <property type="match status" value="1"/>
</dbReference>
<keyword evidence="6 10" id="KW-0732">Signal</keyword>
<dbReference type="Proteomes" id="UP000199169">
    <property type="component" value="Unassembled WGS sequence"/>
</dbReference>
<evidence type="ECO:0000256" key="10">
    <source>
        <dbReference type="HAMAP-Rule" id="MF_00240"/>
    </source>
</evidence>
<feature type="signal peptide" evidence="10">
    <location>
        <begin position="1"/>
        <end position="20"/>
    </location>
</feature>
<evidence type="ECO:0000256" key="4">
    <source>
        <dbReference type="ARBA" id="ARBA00014035"/>
    </source>
</evidence>
<keyword evidence="7 10" id="KW-0574">Periplasm</keyword>
<proteinExistence type="inferred from homology"/>
<evidence type="ECO:0000256" key="6">
    <source>
        <dbReference type="ARBA" id="ARBA00022729"/>
    </source>
</evidence>
<dbReference type="Gene3D" id="2.50.20.10">
    <property type="entry name" value="Lipoprotein localisation LolA/LolB/LppX"/>
    <property type="match status" value="1"/>
</dbReference>
<dbReference type="AlphaFoldDB" id="A0A1A8XPI3"/>
<evidence type="ECO:0000256" key="7">
    <source>
        <dbReference type="ARBA" id="ARBA00022764"/>
    </source>
</evidence>
<keyword evidence="5 10" id="KW-0813">Transport</keyword>
<dbReference type="STRING" id="1860102.ACCAA_310081"/>
<feature type="chain" id="PRO_5009003130" description="Outer-membrane lipoprotein carrier protein" evidence="10">
    <location>
        <begin position="21"/>
        <end position="204"/>
    </location>
</feature>
<accession>A0A1A8XPI3</accession>
<dbReference type="SUPFAM" id="SSF89392">
    <property type="entry name" value="Prokaryotic lipoproteins and lipoprotein localization factors"/>
    <property type="match status" value="1"/>
</dbReference>
<dbReference type="InterPro" id="IPR029046">
    <property type="entry name" value="LolA/LolB/LppX"/>
</dbReference>
<dbReference type="PANTHER" id="PTHR35869">
    <property type="entry name" value="OUTER-MEMBRANE LIPOPROTEIN CARRIER PROTEIN"/>
    <property type="match status" value="1"/>
</dbReference>
<name>A0A1A8XPI3_9PROT</name>
<keyword evidence="11" id="KW-0449">Lipoprotein</keyword>
<comment type="function">
    <text evidence="10">Participates in the translocation of lipoproteins from the inner membrane to the outer membrane. Only forms a complex with a lipoprotein if the residue after the N-terminal Cys is not an aspartate (The Asp acts as a targeting signal to indicate that the lipoprotein should stay in the inner membrane).</text>
</comment>
<dbReference type="NCBIfam" id="TIGR00547">
    <property type="entry name" value="lolA"/>
    <property type="match status" value="1"/>
</dbReference>